<protein>
    <recommendedName>
        <fullName evidence="5">Lj928 prophage protein</fullName>
    </recommendedName>
</protein>
<reference evidence="3 4" key="1">
    <citation type="submission" date="2016-07" db="EMBL/GenBank/DDBJ databases">
        <title>Genome sequencing project for further understanding the molecular mechanisms of preventing non-alcoholic fatty liver disease.</title>
        <authorList>
            <person name="Wang H."/>
        </authorList>
    </citation>
    <scope>NUCLEOTIDE SEQUENCE [LARGE SCALE GENOMIC DNA]</scope>
    <source>
        <strain evidence="3 4">BS15</strain>
    </source>
</reference>
<name>A0A9W3SND9_LACJH</name>
<organism evidence="3 4">
    <name type="scientific">Lactobacillus johnsonii</name>
    <dbReference type="NCBI Taxonomy" id="33959"/>
    <lineage>
        <taxon>Bacteria</taxon>
        <taxon>Bacillati</taxon>
        <taxon>Bacillota</taxon>
        <taxon>Bacilli</taxon>
        <taxon>Lactobacillales</taxon>
        <taxon>Lactobacillaceae</taxon>
        <taxon>Lactobacillus</taxon>
    </lineage>
</organism>
<feature type="transmembrane region" description="Helical" evidence="2">
    <location>
        <begin position="105"/>
        <end position="127"/>
    </location>
</feature>
<keyword evidence="2" id="KW-0812">Transmembrane</keyword>
<keyword evidence="2" id="KW-0472">Membrane</keyword>
<proteinExistence type="predicted"/>
<sequence length="129" mass="14774">MEISTRVNQVKPGTLPTKNGLRDNSNGGEPPMDNKYVTHQELELSNEKILHHIDNKFAEINNNFVDMQRQMDGRFNEVDKQFNKLELKINDVKNTANHNKEKINWLLYTAIGGIIISVITTIISNLLTK</sequence>
<evidence type="ECO:0000256" key="1">
    <source>
        <dbReference type="SAM" id="MobiDB-lite"/>
    </source>
</evidence>
<keyword evidence="2" id="KW-1133">Transmembrane helix</keyword>
<dbReference type="Gene3D" id="3.90.20.10">
    <property type="match status" value="1"/>
</dbReference>
<accession>A0A9W3SND9</accession>
<gene>
    <name evidence="3" type="ORF">BBP16_00445</name>
</gene>
<dbReference type="AlphaFoldDB" id="A0A9W3SND9"/>
<evidence type="ECO:0000313" key="3">
    <source>
        <dbReference type="EMBL" id="AOG27099.1"/>
    </source>
</evidence>
<dbReference type="EMBL" id="CP016400">
    <property type="protein sequence ID" value="AOG27099.1"/>
    <property type="molecule type" value="Genomic_DNA"/>
</dbReference>
<evidence type="ECO:0000313" key="4">
    <source>
        <dbReference type="Proteomes" id="UP000094691"/>
    </source>
</evidence>
<feature type="region of interest" description="Disordered" evidence="1">
    <location>
        <begin position="1"/>
        <end position="34"/>
    </location>
</feature>
<evidence type="ECO:0008006" key="5">
    <source>
        <dbReference type="Google" id="ProtNLM"/>
    </source>
</evidence>
<evidence type="ECO:0000256" key="2">
    <source>
        <dbReference type="SAM" id="Phobius"/>
    </source>
</evidence>
<dbReference type="Proteomes" id="UP000094691">
    <property type="component" value="Chromosome"/>
</dbReference>